<keyword evidence="2" id="KW-1185">Reference proteome</keyword>
<dbReference type="AlphaFoldDB" id="A0AAV7Q8Z6"/>
<dbReference type="EMBL" id="JANPWB010000010">
    <property type="protein sequence ID" value="KAJ1136778.1"/>
    <property type="molecule type" value="Genomic_DNA"/>
</dbReference>
<dbReference type="Proteomes" id="UP001066276">
    <property type="component" value="Chromosome 6"/>
</dbReference>
<evidence type="ECO:0000313" key="1">
    <source>
        <dbReference type="EMBL" id="KAJ1136778.1"/>
    </source>
</evidence>
<proteinExistence type="predicted"/>
<gene>
    <name evidence="1" type="ORF">NDU88_003192</name>
</gene>
<protein>
    <submittedName>
        <fullName evidence="1">Uncharacterized protein</fullName>
    </submittedName>
</protein>
<organism evidence="1 2">
    <name type="scientific">Pleurodeles waltl</name>
    <name type="common">Iberian ribbed newt</name>
    <dbReference type="NCBI Taxonomy" id="8319"/>
    <lineage>
        <taxon>Eukaryota</taxon>
        <taxon>Metazoa</taxon>
        <taxon>Chordata</taxon>
        <taxon>Craniata</taxon>
        <taxon>Vertebrata</taxon>
        <taxon>Euteleostomi</taxon>
        <taxon>Amphibia</taxon>
        <taxon>Batrachia</taxon>
        <taxon>Caudata</taxon>
        <taxon>Salamandroidea</taxon>
        <taxon>Salamandridae</taxon>
        <taxon>Pleurodelinae</taxon>
        <taxon>Pleurodeles</taxon>
    </lineage>
</organism>
<name>A0AAV7Q8Z6_PLEWA</name>
<sequence>MYYRRPIVLPPINTLVTSGSGTHTCCRRSGATTIKMLSQWIFKVCEAAGQACVIHRVVKVFGTRVDCACDIVIIIYFFVKKKLDCKQQCIDTSFSMRHCCVGIEVYHYLRTLAAIFKEITGICVVLVTLCKR</sequence>
<reference evidence="1" key="1">
    <citation type="journal article" date="2022" name="bioRxiv">
        <title>Sequencing and chromosome-scale assembly of the giantPleurodeles waltlgenome.</title>
        <authorList>
            <person name="Brown T."/>
            <person name="Elewa A."/>
            <person name="Iarovenko S."/>
            <person name="Subramanian E."/>
            <person name="Araus A.J."/>
            <person name="Petzold A."/>
            <person name="Susuki M."/>
            <person name="Suzuki K.-i.T."/>
            <person name="Hayashi T."/>
            <person name="Toyoda A."/>
            <person name="Oliveira C."/>
            <person name="Osipova E."/>
            <person name="Leigh N.D."/>
            <person name="Simon A."/>
            <person name="Yun M.H."/>
        </authorList>
    </citation>
    <scope>NUCLEOTIDE SEQUENCE</scope>
    <source>
        <strain evidence="1">20211129_DDA</strain>
        <tissue evidence="1">Liver</tissue>
    </source>
</reference>
<comment type="caution">
    <text evidence="1">The sequence shown here is derived from an EMBL/GenBank/DDBJ whole genome shotgun (WGS) entry which is preliminary data.</text>
</comment>
<evidence type="ECO:0000313" key="2">
    <source>
        <dbReference type="Proteomes" id="UP001066276"/>
    </source>
</evidence>
<accession>A0AAV7Q8Z6</accession>